<keyword evidence="2" id="KW-1185">Reference proteome</keyword>
<dbReference type="EMBL" id="JBEPSH010000006">
    <property type="protein sequence ID" value="MET4578144.1"/>
    <property type="molecule type" value="Genomic_DNA"/>
</dbReference>
<name>A0ABV2QAT3_9BURK</name>
<evidence type="ECO:0000313" key="1">
    <source>
        <dbReference type="EMBL" id="MET4578144.1"/>
    </source>
</evidence>
<accession>A0ABV2QAT3</accession>
<reference evidence="1 2" key="1">
    <citation type="submission" date="2024-06" db="EMBL/GenBank/DDBJ databases">
        <title>Sorghum-associated microbial communities from plants grown in Nebraska, USA.</title>
        <authorList>
            <person name="Schachtman D."/>
        </authorList>
    </citation>
    <scope>NUCLEOTIDE SEQUENCE [LARGE SCALE GENOMIC DNA]</scope>
    <source>
        <strain evidence="1 2">2709</strain>
    </source>
</reference>
<proteinExistence type="predicted"/>
<evidence type="ECO:0008006" key="3">
    <source>
        <dbReference type="Google" id="ProtNLM"/>
    </source>
</evidence>
<organism evidence="1 2">
    <name type="scientific">Ottowia thiooxydans</name>
    <dbReference type="NCBI Taxonomy" id="219182"/>
    <lineage>
        <taxon>Bacteria</taxon>
        <taxon>Pseudomonadati</taxon>
        <taxon>Pseudomonadota</taxon>
        <taxon>Betaproteobacteria</taxon>
        <taxon>Burkholderiales</taxon>
        <taxon>Comamonadaceae</taxon>
        <taxon>Ottowia</taxon>
    </lineage>
</organism>
<protein>
    <recommendedName>
        <fullName evidence="3">Nuclear transport factor 2 family protein</fullName>
    </recommendedName>
</protein>
<comment type="caution">
    <text evidence="1">The sequence shown here is derived from an EMBL/GenBank/DDBJ whole genome shotgun (WGS) entry which is preliminary data.</text>
</comment>
<sequence length="162" mass="17892">MAQDGPSHAPPPDSRLGQAALLEFFRRYAHQFNEGLHGRFDENKFSALYSEVFIAAAPDGVVTGSNDADFTRTSGEGFGRYRDVGMKRIELEDVTATGVDPLHALAHTDWNAVYEVDGGERSIRFTNAYLVRLESTGSLKVFGWITGDEEEAMRQHGIGQPQ</sequence>
<gene>
    <name evidence="1" type="ORF">ABIE13_003260</name>
</gene>
<dbReference type="Proteomes" id="UP001549320">
    <property type="component" value="Unassembled WGS sequence"/>
</dbReference>
<evidence type="ECO:0000313" key="2">
    <source>
        <dbReference type="Proteomes" id="UP001549320"/>
    </source>
</evidence>
<dbReference type="RefSeq" id="WP_354445142.1">
    <property type="nucleotide sequence ID" value="NZ_JBEPSH010000006.1"/>
</dbReference>